<evidence type="ECO:0000313" key="4">
    <source>
        <dbReference type="Proteomes" id="UP000277212"/>
    </source>
</evidence>
<feature type="transmembrane region" description="Helical" evidence="1">
    <location>
        <begin position="15"/>
        <end position="35"/>
    </location>
</feature>
<accession>A0A3M2S7Q4</accession>
<feature type="transmembrane region" description="Helical" evidence="1">
    <location>
        <begin position="151"/>
        <end position="168"/>
    </location>
</feature>
<feature type="transmembrane region" description="Helical" evidence="1">
    <location>
        <begin position="42"/>
        <end position="64"/>
    </location>
</feature>
<organism evidence="3 4">
    <name type="scientific">Fusarium kuroshium</name>
    <dbReference type="NCBI Taxonomy" id="2010991"/>
    <lineage>
        <taxon>Eukaryota</taxon>
        <taxon>Fungi</taxon>
        <taxon>Dikarya</taxon>
        <taxon>Ascomycota</taxon>
        <taxon>Pezizomycotina</taxon>
        <taxon>Sordariomycetes</taxon>
        <taxon>Hypocreomycetidae</taxon>
        <taxon>Hypocreales</taxon>
        <taxon>Nectriaceae</taxon>
        <taxon>Fusarium</taxon>
        <taxon>Fusarium solani species complex</taxon>
    </lineage>
</organism>
<keyword evidence="1" id="KW-0472">Membrane</keyword>
<dbReference type="PANTHER" id="PTHR42109:SF2">
    <property type="entry name" value="INTEGRAL MEMBRANE PROTEIN"/>
    <property type="match status" value="1"/>
</dbReference>
<feature type="transmembrane region" description="Helical" evidence="1">
    <location>
        <begin position="188"/>
        <end position="209"/>
    </location>
</feature>
<keyword evidence="1" id="KW-1133">Transmembrane helix</keyword>
<dbReference type="PANTHER" id="PTHR42109">
    <property type="entry name" value="UNPLACED GENOMIC SCAFFOLD UM_SCAF_CONTIG_1.265, WHOLE GENOME SHOTGUN SEQUENCE"/>
    <property type="match status" value="1"/>
</dbReference>
<evidence type="ECO:0000256" key="1">
    <source>
        <dbReference type="SAM" id="Phobius"/>
    </source>
</evidence>
<dbReference type="EMBL" id="NKUJ01000104">
    <property type="protein sequence ID" value="RMJ13601.1"/>
    <property type="molecule type" value="Genomic_DNA"/>
</dbReference>
<dbReference type="AlphaFoldDB" id="A0A3M2S7Q4"/>
<feature type="domain" description="DUF7702" evidence="2">
    <location>
        <begin position="15"/>
        <end position="249"/>
    </location>
</feature>
<evidence type="ECO:0000313" key="3">
    <source>
        <dbReference type="EMBL" id="RMJ13601.1"/>
    </source>
</evidence>
<feature type="transmembrane region" description="Helical" evidence="1">
    <location>
        <begin position="229"/>
        <end position="250"/>
    </location>
</feature>
<dbReference type="Pfam" id="PF24800">
    <property type="entry name" value="DUF7702"/>
    <property type="match status" value="1"/>
</dbReference>
<feature type="transmembrane region" description="Helical" evidence="1">
    <location>
        <begin position="113"/>
        <end position="131"/>
    </location>
</feature>
<dbReference type="Proteomes" id="UP000277212">
    <property type="component" value="Unassembled WGS sequence"/>
</dbReference>
<dbReference type="OrthoDB" id="2560628at2759"/>
<protein>
    <recommendedName>
        <fullName evidence="2">DUF7702 domain-containing protein</fullName>
    </recommendedName>
</protein>
<dbReference type="STRING" id="2010991.A0A3M2S7Q4"/>
<proteinExistence type="predicted"/>
<keyword evidence="1" id="KW-0812">Transmembrane</keyword>
<evidence type="ECO:0000259" key="2">
    <source>
        <dbReference type="Pfam" id="PF24800"/>
    </source>
</evidence>
<gene>
    <name evidence="3" type="ORF">CDV36_006741</name>
</gene>
<dbReference type="InterPro" id="IPR056119">
    <property type="entry name" value="DUF7702"/>
</dbReference>
<name>A0A3M2S7Q4_9HYPO</name>
<keyword evidence="4" id="KW-1185">Reference proteome</keyword>
<comment type="caution">
    <text evidence="3">The sequence shown here is derived from an EMBL/GenBank/DDBJ whole genome shotgun (WGS) entry which is preliminary data.</text>
</comment>
<sequence>MATTNNLPSNNTLNLAYAALGIFGVLLFPSVYIAYKHGKPGIICWPIFVSYFGLRFASDAYLIIRKNDPEEPTTVTMMTNAGGIVCLSLTLIGMIYEAVNLLPSHSKRWGRKIMLGATHLGNTIGIGMAAYAGKPDDDAPGGVKNETLNKIGNLIMFLVMVVVLFWLWPATKKVLSSRQEANYKESKALVMAAGPGIVLQLIRLSYSITYAFNRIPSLDPVTGSFATRLVLMFGTQLCIVLVIIAGGWFSKDALSLPQIKVGAADVEMNRASERLVRQQEAGVV</sequence>
<feature type="transmembrane region" description="Helical" evidence="1">
    <location>
        <begin position="76"/>
        <end position="101"/>
    </location>
</feature>
<reference evidence="3 4" key="1">
    <citation type="submission" date="2017-06" db="EMBL/GenBank/DDBJ databases">
        <title>Comparative genomic analysis of Ambrosia Fusariam Clade fungi.</title>
        <authorList>
            <person name="Stajich J.E."/>
            <person name="Carrillo J."/>
            <person name="Kijimoto T."/>
            <person name="Eskalen A."/>
            <person name="O'Donnell K."/>
            <person name="Kasson M."/>
        </authorList>
    </citation>
    <scope>NUCLEOTIDE SEQUENCE [LARGE SCALE GENOMIC DNA]</scope>
    <source>
        <strain evidence="3">UCR3666</strain>
    </source>
</reference>